<feature type="transmembrane region" description="Helical" evidence="1">
    <location>
        <begin position="136"/>
        <end position="157"/>
    </location>
</feature>
<comment type="caution">
    <text evidence="2">The sequence shown here is derived from an EMBL/GenBank/DDBJ whole genome shotgun (WGS) entry which is preliminary data.</text>
</comment>
<dbReference type="AlphaFoldDB" id="A0A087MHQ2"/>
<organism evidence="2 3">
    <name type="scientific">Arenimonas donghaensis DSM 18148 = HO3-R19</name>
    <dbReference type="NCBI Taxonomy" id="1121014"/>
    <lineage>
        <taxon>Bacteria</taxon>
        <taxon>Pseudomonadati</taxon>
        <taxon>Pseudomonadota</taxon>
        <taxon>Gammaproteobacteria</taxon>
        <taxon>Lysobacterales</taxon>
        <taxon>Lysobacteraceae</taxon>
        <taxon>Arenimonas</taxon>
    </lineage>
</organism>
<feature type="transmembrane region" description="Helical" evidence="1">
    <location>
        <begin position="38"/>
        <end position="63"/>
    </location>
</feature>
<name>A0A087MHQ2_9GAMM</name>
<keyword evidence="1" id="KW-0472">Membrane</keyword>
<dbReference type="STRING" id="1121014.N788_13250"/>
<evidence type="ECO:0000313" key="3">
    <source>
        <dbReference type="Proteomes" id="UP000029085"/>
    </source>
</evidence>
<dbReference type="PATRIC" id="fig|1121014.3.peg.1711"/>
<proteinExistence type="predicted"/>
<reference evidence="2 3" key="2">
    <citation type="journal article" date="2015" name="Stand. Genomic Sci.">
        <title>High quality draft genomic sequence of Arenimonas donghaensis DSM 18148(T).</title>
        <authorList>
            <person name="Chen F."/>
            <person name="Wang H."/>
            <person name="Cao Y."/>
            <person name="Li X."/>
            <person name="Wang G."/>
        </authorList>
    </citation>
    <scope>NUCLEOTIDE SEQUENCE [LARGE SCALE GENOMIC DNA]</scope>
    <source>
        <strain evidence="2 3">HO3-R19</strain>
    </source>
</reference>
<accession>A0A087MHQ2</accession>
<dbReference type="OrthoDB" id="5986216at2"/>
<evidence type="ECO:0000313" key="2">
    <source>
        <dbReference type="EMBL" id="KFL36405.1"/>
    </source>
</evidence>
<protein>
    <submittedName>
        <fullName evidence="2">Uncharacterized protein</fullName>
    </submittedName>
</protein>
<dbReference type="EMBL" id="AVCJ01000017">
    <property type="protein sequence ID" value="KFL36405.1"/>
    <property type="molecule type" value="Genomic_DNA"/>
</dbReference>
<gene>
    <name evidence="2" type="ORF">N788_13250</name>
</gene>
<keyword evidence="3" id="KW-1185">Reference proteome</keyword>
<feature type="transmembrane region" description="Helical" evidence="1">
    <location>
        <begin position="6"/>
        <end position="26"/>
    </location>
</feature>
<sequence>MSREDIIAVALRLFALFLVVTAIRHAAGLLSLGRFEELTAVMLLGTATIMALTLAFAAVLWYFPLTIARKLLPSLRDAGTPLSPAGLQVQEIAIIVLGLWVLASALPDTAYWLSLLMLTSGVGYEGFAWLPENKASIAATAVEIVIGLVLVLGARGLSNFLYRLRYGSNLATPPEPGNRP</sequence>
<reference evidence="3" key="1">
    <citation type="submission" date="2013-08" db="EMBL/GenBank/DDBJ databases">
        <title>Genome sequencing of Arenimonas donghaensis.</title>
        <authorList>
            <person name="Chen F."/>
            <person name="Wang G."/>
        </authorList>
    </citation>
    <scope>NUCLEOTIDE SEQUENCE [LARGE SCALE GENOMIC DNA]</scope>
    <source>
        <strain evidence="3">HO3-R19</strain>
    </source>
</reference>
<dbReference type="Proteomes" id="UP000029085">
    <property type="component" value="Unassembled WGS sequence"/>
</dbReference>
<keyword evidence="1" id="KW-0812">Transmembrane</keyword>
<evidence type="ECO:0000256" key="1">
    <source>
        <dbReference type="SAM" id="Phobius"/>
    </source>
</evidence>
<dbReference type="RefSeq" id="WP_034223861.1">
    <property type="nucleotide sequence ID" value="NZ_AVCJ01000017.1"/>
</dbReference>
<keyword evidence="1" id="KW-1133">Transmembrane helix</keyword>